<dbReference type="SUPFAM" id="SSF47384">
    <property type="entry name" value="Homodimeric domain of signal transducing histidine kinase"/>
    <property type="match status" value="1"/>
</dbReference>
<evidence type="ECO:0000256" key="8">
    <source>
        <dbReference type="ARBA" id="ARBA00023012"/>
    </source>
</evidence>
<dbReference type="InterPro" id="IPR004358">
    <property type="entry name" value="Sig_transdc_His_kin-like_C"/>
</dbReference>
<evidence type="ECO:0000256" key="1">
    <source>
        <dbReference type="ARBA" id="ARBA00000085"/>
    </source>
</evidence>
<evidence type="ECO:0000256" key="6">
    <source>
        <dbReference type="ARBA" id="ARBA00022777"/>
    </source>
</evidence>
<comment type="caution">
    <text evidence="12">The sequence shown here is derived from an EMBL/GenBank/DDBJ whole genome shotgun (WGS) entry which is preliminary data.</text>
</comment>
<dbReference type="CDD" id="cd00082">
    <property type="entry name" value="HisKA"/>
    <property type="match status" value="1"/>
</dbReference>
<dbReference type="SMART" id="SM00086">
    <property type="entry name" value="PAC"/>
    <property type="match status" value="2"/>
</dbReference>
<evidence type="ECO:0000256" key="4">
    <source>
        <dbReference type="ARBA" id="ARBA00022679"/>
    </source>
</evidence>
<gene>
    <name evidence="12" type="ORF">H9647_22145</name>
</gene>
<dbReference type="EC" id="2.7.13.3" evidence="2"/>
<dbReference type="CDD" id="cd16922">
    <property type="entry name" value="HATPase_EvgS-ArcB-TorS-like"/>
    <property type="match status" value="1"/>
</dbReference>
<dbReference type="SMART" id="SM00387">
    <property type="entry name" value="HATPase_c"/>
    <property type="match status" value="1"/>
</dbReference>
<evidence type="ECO:0000259" key="11">
    <source>
        <dbReference type="PROSITE" id="PS50113"/>
    </source>
</evidence>
<dbReference type="InterPro" id="IPR003661">
    <property type="entry name" value="HisK_dim/P_dom"/>
</dbReference>
<evidence type="ECO:0000259" key="9">
    <source>
        <dbReference type="PROSITE" id="PS50109"/>
    </source>
</evidence>
<dbReference type="SMART" id="SM00091">
    <property type="entry name" value="PAS"/>
    <property type="match status" value="3"/>
</dbReference>
<dbReference type="Gene3D" id="1.10.287.130">
    <property type="match status" value="1"/>
</dbReference>
<dbReference type="NCBIfam" id="TIGR00229">
    <property type="entry name" value="sensory_box"/>
    <property type="match status" value="2"/>
</dbReference>
<dbReference type="InterPro" id="IPR013655">
    <property type="entry name" value="PAS_fold_3"/>
</dbReference>
<dbReference type="Proteomes" id="UP000608071">
    <property type="component" value="Unassembled WGS sequence"/>
</dbReference>
<feature type="domain" description="PAC" evidence="11">
    <location>
        <begin position="335"/>
        <end position="387"/>
    </location>
</feature>
<dbReference type="InterPro" id="IPR036097">
    <property type="entry name" value="HisK_dim/P_sf"/>
</dbReference>
<evidence type="ECO:0000259" key="10">
    <source>
        <dbReference type="PROSITE" id="PS50112"/>
    </source>
</evidence>
<dbReference type="SUPFAM" id="SSF55785">
    <property type="entry name" value="PYP-like sensor domain (PAS domain)"/>
    <property type="match status" value="2"/>
</dbReference>
<dbReference type="RefSeq" id="WP_191804171.1">
    <property type="nucleotide sequence ID" value="NZ_JACSQL010000015.1"/>
</dbReference>
<dbReference type="Gene3D" id="3.30.450.20">
    <property type="entry name" value="PAS domain"/>
    <property type="match status" value="2"/>
</dbReference>
<organism evidence="12 13">
    <name type="scientific">Paenibacillus gallinarum</name>
    <dbReference type="NCBI Taxonomy" id="2762232"/>
    <lineage>
        <taxon>Bacteria</taxon>
        <taxon>Bacillati</taxon>
        <taxon>Bacillota</taxon>
        <taxon>Bacilli</taxon>
        <taxon>Bacillales</taxon>
        <taxon>Paenibacillaceae</taxon>
        <taxon>Paenibacillus</taxon>
    </lineage>
</organism>
<feature type="domain" description="PAS" evidence="10">
    <location>
        <begin position="133"/>
        <end position="187"/>
    </location>
</feature>
<dbReference type="PROSITE" id="PS50109">
    <property type="entry name" value="HIS_KIN"/>
    <property type="match status" value="1"/>
</dbReference>
<dbReference type="EMBL" id="JACSQL010000015">
    <property type="protein sequence ID" value="MBD7970771.1"/>
    <property type="molecule type" value="Genomic_DNA"/>
</dbReference>
<dbReference type="CDD" id="cd00130">
    <property type="entry name" value="PAS"/>
    <property type="match status" value="2"/>
</dbReference>
<keyword evidence="8" id="KW-0902">Two-component regulatory system</keyword>
<feature type="domain" description="Histidine kinase" evidence="9">
    <location>
        <begin position="401"/>
        <end position="623"/>
    </location>
</feature>
<dbReference type="Pfam" id="PF08447">
    <property type="entry name" value="PAS_3"/>
    <property type="match status" value="1"/>
</dbReference>
<dbReference type="InterPro" id="IPR036890">
    <property type="entry name" value="HATPase_C_sf"/>
</dbReference>
<keyword evidence="5" id="KW-0547">Nucleotide-binding</keyword>
<dbReference type="PRINTS" id="PR00344">
    <property type="entry name" value="BCTRLSENSOR"/>
</dbReference>
<dbReference type="PROSITE" id="PS50112">
    <property type="entry name" value="PAS"/>
    <property type="match status" value="2"/>
</dbReference>
<keyword evidence="6" id="KW-0418">Kinase</keyword>
<dbReference type="SUPFAM" id="SSF55874">
    <property type="entry name" value="ATPase domain of HSP90 chaperone/DNA topoisomerase II/histidine kinase"/>
    <property type="match status" value="1"/>
</dbReference>
<dbReference type="SMART" id="SM00388">
    <property type="entry name" value="HisKA"/>
    <property type="match status" value="1"/>
</dbReference>
<evidence type="ECO:0000313" key="13">
    <source>
        <dbReference type="Proteomes" id="UP000608071"/>
    </source>
</evidence>
<dbReference type="Gene3D" id="3.30.565.10">
    <property type="entry name" value="Histidine kinase-like ATPase, C-terminal domain"/>
    <property type="match status" value="1"/>
</dbReference>
<keyword evidence="7" id="KW-0067">ATP-binding</keyword>
<evidence type="ECO:0000256" key="2">
    <source>
        <dbReference type="ARBA" id="ARBA00012438"/>
    </source>
</evidence>
<dbReference type="InterPro" id="IPR003594">
    <property type="entry name" value="HATPase_dom"/>
</dbReference>
<dbReference type="Pfam" id="PF13188">
    <property type="entry name" value="PAS_8"/>
    <property type="match status" value="1"/>
</dbReference>
<accession>A0ABR8T4S2</accession>
<evidence type="ECO:0000313" key="12">
    <source>
        <dbReference type="EMBL" id="MBD7970771.1"/>
    </source>
</evidence>
<dbReference type="Pfam" id="PF02518">
    <property type="entry name" value="HATPase_c"/>
    <property type="match status" value="1"/>
</dbReference>
<proteinExistence type="predicted"/>
<keyword evidence="3" id="KW-0597">Phosphoprotein</keyword>
<dbReference type="InterPro" id="IPR000014">
    <property type="entry name" value="PAS"/>
</dbReference>
<dbReference type="InterPro" id="IPR001610">
    <property type="entry name" value="PAC"/>
</dbReference>
<dbReference type="Pfam" id="PF00512">
    <property type="entry name" value="HisKA"/>
    <property type="match status" value="1"/>
</dbReference>
<protein>
    <recommendedName>
        <fullName evidence="2">histidine kinase</fullName>
        <ecNumber evidence="2">2.7.13.3</ecNumber>
    </recommendedName>
</protein>
<evidence type="ECO:0000256" key="3">
    <source>
        <dbReference type="ARBA" id="ARBA00022553"/>
    </source>
</evidence>
<dbReference type="PANTHER" id="PTHR45339">
    <property type="entry name" value="HYBRID SIGNAL TRANSDUCTION HISTIDINE KINASE J"/>
    <property type="match status" value="1"/>
</dbReference>
<dbReference type="InterPro" id="IPR000700">
    <property type="entry name" value="PAS-assoc_C"/>
</dbReference>
<comment type="catalytic activity">
    <reaction evidence="1">
        <text>ATP + protein L-histidine = ADP + protein N-phospho-L-histidine.</text>
        <dbReference type="EC" id="2.7.13.3"/>
    </reaction>
</comment>
<name>A0ABR8T4S2_9BACL</name>
<feature type="domain" description="PAS" evidence="10">
    <location>
        <begin position="257"/>
        <end position="301"/>
    </location>
</feature>
<reference evidence="12 13" key="1">
    <citation type="submission" date="2020-08" db="EMBL/GenBank/DDBJ databases">
        <title>A Genomic Blueprint of the Chicken Gut Microbiome.</title>
        <authorList>
            <person name="Gilroy R."/>
            <person name="Ravi A."/>
            <person name="Getino M."/>
            <person name="Pursley I."/>
            <person name="Horton D.L."/>
            <person name="Alikhan N.-F."/>
            <person name="Baker D."/>
            <person name="Gharbi K."/>
            <person name="Hall N."/>
            <person name="Watson M."/>
            <person name="Adriaenssens E.M."/>
            <person name="Foster-Nyarko E."/>
            <person name="Jarju S."/>
            <person name="Secka A."/>
            <person name="Antonio M."/>
            <person name="Oren A."/>
            <person name="Chaudhuri R."/>
            <person name="La Ragione R.M."/>
            <person name="Hildebrand F."/>
            <person name="Pallen M.J."/>
        </authorList>
    </citation>
    <scope>NUCLEOTIDE SEQUENCE [LARGE SCALE GENOMIC DNA]</scope>
    <source>
        <strain evidence="12 13">Sa2BVA9</strain>
    </source>
</reference>
<dbReference type="PROSITE" id="PS50113">
    <property type="entry name" value="PAC"/>
    <property type="match status" value="2"/>
</dbReference>
<evidence type="ECO:0000256" key="5">
    <source>
        <dbReference type="ARBA" id="ARBA00022741"/>
    </source>
</evidence>
<sequence length="624" mass="70338">MSGPLTDSKVWKSIFQNAPIPMAMVVGDKGIICKVNKAFEKWAELCSENLLSKSFIHILGLQDMDYFNFKQIAIELETGSEDSVQYKVSLNKGRIKSEEVQLHFSLLEDSEQEDLCFIVQAVSPMKDLAAEREWEESKSLFKYNPLGVASMDLSGHLLRVNEGQCKITGHTEEELLADRYTPLIHPDYIEKTNYHFFMASQGIPQSYHIRMLHKEGHSIEANVINVPTILNGKVVGVYGITSDITESRRYLQEIENLSNQLELIFNAVDECIFGVDYEGHLTYLNKKGAELLGIYQEEAIGLKLTNQILQFNENHYPYTPEKMPIYESILSGESHCVKEEIFGRKDGSTFIAEYQVTPLIDRNERKGAVVVIRDITSIKEIMKAKEEAIHADRAKSEFLAMMSHELRTPMNGIVGMTSLLMDTDLDEEQKSYTEIIANSSNTLMQMFGELLDFSKIEAGKIEVAHEPFSLIEALQEVHDLFIASAEEKGIRLIQKYDENIPETFLGDVTKIKQVLINLISNGIKFTNVGEVIIQIEQMNTHLTNRKLLVFQIQDTGIGIPLHKQHELFQSFSQLDASINRKYGGTGLGLAISKRLVEVMGGSISVSSDEGKGATFQFLLELDTA</sequence>
<dbReference type="Pfam" id="PF00989">
    <property type="entry name" value="PAS"/>
    <property type="match status" value="1"/>
</dbReference>
<feature type="domain" description="PAC" evidence="11">
    <location>
        <begin position="205"/>
        <end position="256"/>
    </location>
</feature>
<keyword evidence="13" id="KW-1185">Reference proteome</keyword>
<dbReference type="InterPro" id="IPR005467">
    <property type="entry name" value="His_kinase_dom"/>
</dbReference>
<evidence type="ECO:0000256" key="7">
    <source>
        <dbReference type="ARBA" id="ARBA00022840"/>
    </source>
</evidence>
<dbReference type="InterPro" id="IPR035965">
    <property type="entry name" value="PAS-like_dom_sf"/>
</dbReference>
<keyword evidence="4" id="KW-0808">Transferase</keyword>
<dbReference type="PANTHER" id="PTHR45339:SF1">
    <property type="entry name" value="HYBRID SIGNAL TRANSDUCTION HISTIDINE KINASE J"/>
    <property type="match status" value="1"/>
</dbReference>
<dbReference type="InterPro" id="IPR013767">
    <property type="entry name" value="PAS_fold"/>
</dbReference>